<sequence>MQALFYAKLYLLTVPVFFAIDLLWLGVVAKTFYRDNLAHVLSPTVNWPAALSFYLIYITGILYFAVAPALAQDSLGRALLNGALFGFFTYITYELTNMATLPNWPVKVVIVDTLWGITLCASVAAGSFMIGKWLGGV</sequence>
<dbReference type="InterPro" id="IPR018687">
    <property type="entry name" value="DUF2177_membr"/>
</dbReference>
<feature type="transmembrane region" description="Helical" evidence="1">
    <location>
        <begin position="47"/>
        <end position="66"/>
    </location>
</feature>
<proteinExistence type="predicted"/>
<dbReference type="OrthoDB" id="166547at2"/>
<dbReference type="STRING" id="1058.SAMN05421783_10348"/>
<evidence type="ECO:0000313" key="2">
    <source>
        <dbReference type="EMBL" id="SDW32698.1"/>
    </source>
</evidence>
<protein>
    <submittedName>
        <fullName evidence="2">Uncharacterized membrane protein</fullName>
    </submittedName>
</protein>
<keyword evidence="1" id="KW-1133">Transmembrane helix</keyword>
<feature type="transmembrane region" description="Helical" evidence="1">
    <location>
        <begin position="78"/>
        <end position="93"/>
    </location>
</feature>
<evidence type="ECO:0000256" key="1">
    <source>
        <dbReference type="SAM" id="Phobius"/>
    </source>
</evidence>
<name>A0A1H2SM84_THIRO</name>
<dbReference type="AlphaFoldDB" id="A0A1H2SM84"/>
<keyword evidence="1" id="KW-0472">Membrane</keyword>
<gene>
    <name evidence="2" type="ORF">SAMN05421783_10348</name>
</gene>
<keyword evidence="1" id="KW-0812">Transmembrane</keyword>
<organism evidence="2 3">
    <name type="scientific">Thiocapsa roseopersicina</name>
    <dbReference type="NCBI Taxonomy" id="1058"/>
    <lineage>
        <taxon>Bacteria</taxon>
        <taxon>Pseudomonadati</taxon>
        <taxon>Pseudomonadota</taxon>
        <taxon>Gammaproteobacteria</taxon>
        <taxon>Chromatiales</taxon>
        <taxon>Chromatiaceae</taxon>
        <taxon>Thiocapsa</taxon>
    </lineage>
</organism>
<feature type="transmembrane region" description="Helical" evidence="1">
    <location>
        <begin position="113"/>
        <end position="134"/>
    </location>
</feature>
<dbReference type="EMBL" id="FNNZ01000003">
    <property type="protein sequence ID" value="SDW32698.1"/>
    <property type="molecule type" value="Genomic_DNA"/>
</dbReference>
<keyword evidence="3" id="KW-1185">Reference proteome</keyword>
<accession>A0A1H2SM84</accession>
<reference evidence="3" key="1">
    <citation type="submission" date="2016-10" db="EMBL/GenBank/DDBJ databases">
        <authorList>
            <person name="Varghese N."/>
            <person name="Submissions S."/>
        </authorList>
    </citation>
    <scope>NUCLEOTIDE SEQUENCE [LARGE SCALE GENOMIC DNA]</scope>
    <source>
        <strain evidence="3">DSM 217</strain>
    </source>
</reference>
<feature type="transmembrane region" description="Helical" evidence="1">
    <location>
        <begin position="9"/>
        <end position="27"/>
    </location>
</feature>
<dbReference type="Proteomes" id="UP000198816">
    <property type="component" value="Unassembled WGS sequence"/>
</dbReference>
<dbReference type="Pfam" id="PF09945">
    <property type="entry name" value="DUF2177"/>
    <property type="match status" value="1"/>
</dbReference>
<dbReference type="RefSeq" id="WP_093028542.1">
    <property type="nucleotide sequence ID" value="NZ_FNNZ01000003.1"/>
</dbReference>
<evidence type="ECO:0000313" key="3">
    <source>
        <dbReference type="Proteomes" id="UP000198816"/>
    </source>
</evidence>